<name>A0A379ETS9_9PAST</name>
<dbReference type="AlphaFoldDB" id="A0A379ETS9"/>
<reference evidence="8 9" key="1">
    <citation type="submission" date="2018-06" db="EMBL/GenBank/DDBJ databases">
        <authorList>
            <consortium name="Pathogen Informatics"/>
            <person name="Doyle S."/>
        </authorList>
    </citation>
    <scope>NUCLEOTIDE SEQUENCE [LARGE SCALE GENOMIC DNA]</scope>
    <source>
        <strain evidence="8 9">NCTC11621</strain>
    </source>
</reference>
<feature type="transmembrane region" description="Helical" evidence="7">
    <location>
        <begin position="175"/>
        <end position="195"/>
    </location>
</feature>
<organism evidence="8 9">
    <name type="scientific">Pasteurella canis</name>
    <dbReference type="NCBI Taxonomy" id="753"/>
    <lineage>
        <taxon>Bacteria</taxon>
        <taxon>Pseudomonadati</taxon>
        <taxon>Pseudomonadota</taxon>
        <taxon>Gammaproteobacteria</taxon>
        <taxon>Pasteurellales</taxon>
        <taxon>Pasteurellaceae</taxon>
        <taxon>Pasteurella</taxon>
    </lineage>
</organism>
<feature type="transmembrane region" description="Helical" evidence="7">
    <location>
        <begin position="20"/>
        <end position="40"/>
    </location>
</feature>
<feature type="transmembrane region" description="Helical" evidence="7">
    <location>
        <begin position="141"/>
        <end position="163"/>
    </location>
</feature>
<dbReference type="InterPro" id="IPR005614">
    <property type="entry name" value="NrfD-like"/>
</dbReference>
<evidence type="ECO:0000256" key="5">
    <source>
        <dbReference type="ARBA" id="ARBA00022989"/>
    </source>
</evidence>
<sequence>MIIREILVEPQAIAWLPWAVSYFFFIGLSFSSVLIGWLIYRVEKNQYYEFIAITIALSCAIVAPIALTADLHQPSRIINFYLNLTPWSWMAWGAIFLPLFTLAIVGYFGCLLRQVIPQQKLPKFCHILYWGNFNLAMWTKIFRLFSLLLACLILVYTTMEVFVVEARPLWHHYGLMPLILFSAFPTALLLCRFFIACFTQQAMPTYFSHLILMSLIIFIGTLGGLYASSEQTAFQLTQLWQFSPLPMLAIICVAALSILIYLPHSLLLDCIRLLIALCFTWLVRWIVLIQVQSVAKYNALMNPYHLTWHIDGAIGILSVFSLWLFVGILLWQLLSSALSQMDFTGGKYE</sequence>
<keyword evidence="6 7" id="KW-0472">Membrane</keyword>
<dbReference type="Proteomes" id="UP000254704">
    <property type="component" value="Unassembled WGS sequence"/>
</dbReference>
<keyword evidence="3" id="KW-1003">Cell membrane</keyword>
<dbReference type="Pfam" id="PF03916">
    <property type="entry name" value="NrfD"/>
    <property type="match status" value="1"/>
</dbReference>
<evidence type="ECO:0000256" key="3">
    <source>
        <dbReference type="ARBA" id="ARBA00022475"/>
    </source>
</evidence>
<dbReference type="PANTHER" id="PTHR34856">
    <property type="entry name" value="PROTEIN NRFD"/>
    <property type="match status" value="1"/>
</dbReference>
<protein>
    <submittedName>
        <fullName evidence="8">Tetrathionate reductase subunit C</fullName>
    </submittedName>
</protein>
<evidence type="ECO:0000256" key="7">
    <source>
        <dbReference type="SAM" id="Phobius"/>
    </source>
</evidence>
<evidence type="ECO:0000256" key="1">
    <source>
        <dbReference type="ARBA" id="ARBA00004651"/>
    </source>
</evidence>
<evidence type="ECO:0000256" key="4">
    <source>
        <dbReference type="ARBA" id="ARBA00022692"/>
    </source>
</evidence>
<dbReference type="InterPro" id="IPR052049">
    <property type="entry name" value="Electron_transfer_protein"/>
</dbReference>
<dbReference type="GO" id="GO:0005886">
    <property type="term" value="C:plasma membrane"/>
    <property type="evidence" value="ECO:0007669"/>
    <property type="project" value="UniProtKB-SubCell"/>
</dbReference>
<proteinExistence type="inferred from homology"/>
<feature type="transmembrane region" description="Helical" evidence="7">
    <location>
        <begin position="312"/>
        <end position="334"/>
    </location>
</feature>
<dbReference type="RefSeq" id="WP_115322618.1">
    <property type="nucleotide sequence ID" value="NZ_UGTV01000015.1"/>
</dbReference>
<evidence type="ECO:0000256" key="6">
    <source>
        <dbReference type="ARBA" id="ARBA00023136"/>
    </source>
</evidence>
<accession>A0A379ETS9</accession>
<feature type="transmembrane region" description="Helical" evidence="7">
    <location>
        <begin position="273"/>
        <end position="292"/>
    </location>
</feature>
<feature type="transmembrane region" description="Helical" evidence="7">
    <location>
        <begin position="239"/>
        <end position="261"/>
    </location>
</feature>
<evidence type="ECO:0000313" key="9">
    <source>
        <dbReference type="Proteomes" id="UP000254704"/>
    </source>
</evidence>
<keyword evidence="5 7" id="KW-1133">Transmembrane helix</keyword>
<feature type="transmembrane region" description="Helical" evidence="7">
    <location>
        <begin position="47"/>
        <end position="69"/>
    </location>
</feature>
<dbReference type="PANTHER" id="PTHR34856:SF2">
    <property type="entry name" value="PROTEIN NRFD"/>
    <property type="match status" value="1"/>
</dbReference>
<comment type="subcellular location">
    <subcellularLocation>
        <location evidence="1">Cell membrane</location>
        <topology evidence="1">Multi-pass membrane protein</topology>
    </subcellularLocation>
</comment>
<comment type="similarity">
    <text evidence="2">Belongs to the NrfD family.</text>
</comment>
<evidence type="ECO:0000256" key="2">
    <source>
        <dbReference type="ARBA" id="ARBA00008929"/>
    </source>
</evidence>
<keyword evidence="4 7" id="KW-0812">Transmembrane</keyword>
<dbReference type="EMBL" id="UGTV01000015">
    <property type="protein sequence ID" value="SUC09702.1"/>
    <property type="molecule type" value="Genomic_DNA"/>
</dbReference>
<gene>
    <name evidence="8" type="primary">ttrC</name>
    <name evidence="8" type="ORF">NCTC11621_00722</name>
</gene>
<evidence type="ECO:0000313" key="8">
    <source>
        <dbReference type="EMBL" id="SUC09702.1"/>
    </source>
</evidence>
<dbReference type="Gene3D" id="1.20.1630.10">
    <property type="entry name" value="Formate dehydrogenase/DMSO reductase domain"/>
    <property type="match status" value="1"/>
</dbReference>
<feature type="transmembrane region" description="Helical" evidence="7">
    <location>
        <begin position="207"/>
        <end position="227"/>
    </location>
</feature>
<feature type="transmembrane region" description="Helical" evidence="7">
    <location>
        <begin position="89"/>
        <end position="112"/>
    </location>
</feature>